<evidence type="ECO:0000256" key="7">
    <source>
        <dbReference type="ARBA" id="ARBA00023315"/>
    </source>
</evidence>
<dbReference type="OrthoDB" id="9805787at2"/>
<evidence type="ECO:0000256" key="5">
    <source>
        <dbReference type="ARBA" id="ARBA00021528"/>
    </source>
</evidence>
<dbReference type="InterPro" id="IPR050500">
    <property type="entry name" value="Phos_Acetyltrans/Butyryltrans"/>
</dbReference>
<feature type="domain" description="Phosphate acetyl/butaryl transferase" evidence="9">
    <location>
        <begin position="3"/>
        <end position="326"/>
    </location>
</feature>
<organism evidence="10 11">
    <name type="scientific">Selenihalanaerobacter shriftii</name>
    <dbReference type="NCBI Taxonomy" id="142842"/>
    <lineage>
        <taxon>Bacteria</taxon>
        <taxon>Bacillati</taxon>
        <taxon>Bacillota</taxon>
        <taxon>Clostridia</taxon>
        <taxon>Halanaerobiales</taxon>
        <taxon>Halobacteroidaceae</taxon>
        <taxon>Selenihalanaerobacter</taxon>
    </lineage>
</organism>
<dbReference type="SUPFAM" id="SSF53659">
    <property type="entry name" value="Isocitrate/Isopropylmalate dehydrogenase-like"/>
    <property type="match status" value="1"/>
</dbReference>
<dbReference type="NCBIfam" id="NF007233">
    <property type="entry name" value="PRK09653.1"/>
    <property type="match status" value="1"/>
</dbReference>
<dbReference type="GO" id="GO:0008959">
    <property type="term" value="F:phosphate acetyltransferase activity"/>
    <property type="evidence" value="ECO:0007669"/>
    <property type="project" value="UniProtKB-EC"/>
</dbReference>
<dbReference type="InterPro" id="IPR012147">
    <property type="entry name" value="P_Ac_Bu_trans"/>
</dbReference>
<dbReference type="RefSeq" id="WP_078810628.1">
    <property type="nucleotide sequence ID" value="NZ_FUWM01000019.1"/>
</dbReference>
<comment type="pathway">
    <text evidence="2">Metabolic intermediate biosynthesis; acetyl-CoA biosynthesis; acetyl-CoA from acetate: step 2/2.</text>
</comment>
<dbReference type="InterPro" id="IPR042113">
    <property type="entry name" value="P_AcTrfase_dom1"/>
</dbReference>
<dbReference type="InterPro" id="IPR042112">
    <property type="entry name" value="P_AcTrfase_dom2"/>
</dbReference>
<evidence type="ECO:0000259" key="9">
    <source>
        <dbReference type="Pfam" id="PF01515"/>
    </source>
</evidence>
<evidence type="ECO:0000256" key="4">
    <source>
        <dbReference type="ARBA" id="ARBA00012707"/>
    </source>
</evidence>
<dbReference type="InterPro" id="IPR004614">
    <property type="entry name" value="P_AcTrfase"/>
</dbReference>
<dbReference type="AlphaFoldDB" id="A0A1T4PI44"/>
<dbReference type="Gene3D" id="3.40.50.10750">
    <property type="entry name" value="Isocitrate/Isopropylmalate dehydrogenase-like"/>
    <property type="match status" value="1"/>
</dbReference>
<comment type="similarity">
    <text evidence="3">Belongs to the phosphate acetyltransferase and butyryltransferase family.</text>
</comment>
<dbReference type="InterPro" id="IPR002505">
    <property type="entry name" value="PTA_PTB"/>
</dbReference>
<evidence type="ECO:0000313" key="10">
    <source>
        <dbReference type="EMBL" id="SJZ91215.1"/>
    </source>
</evidence>
<dbReference type="EC" id="2.3.1.8" evidence="4"/>
<dbReference type="PIRSF" id="PIRSF000428">
    <property type="entry name" value="P_Ac_trans"/>
    <property type="match status" value="1"/>
</dbReference>
<dbReference type="Gene3D" id="3.40.50.10950">
    <property type="match status" value="1"/>
</dbReference>
<keyword evidence="7" id="KW-0012">Acyltransferase</keyword>
<protein>
    <recommendedName>
        <fullName evidence="5">Phosphate acetyltransferase</fullName>
        <ecNumber evidence="4">2.3.1.8</ecNumber>
    </recommendedName>
    <alternativeName>
        <fullName evidence="8">Phosphotransacetylase</fullName>
    </alternativeName>
</protein>
<reference evidence="11" key="1">
    <citation type="submission" date="2017-02" db="EMBL/GenBank/DDBJ databases">
        <authorList>
            <person name="Varghese N."/>
            <person name="Submissions S."/>
        </authorList>
    </citation>
    <scope>NUCLEOTIDE SEQUENCE [LARGE SCALE GENOMIC DNA]</scope>
    <source>
        <strain evidence="11">ATCC BAA-73</strain>
    </source>
</reference>
<proteinExistence type="inferred from homology"/>
<dbReference type="STRING" id="142842.SAMN02745118_02179"/>
<evidence type="ECO:0000256" key="2">
    <source>
        <dbReference type="ARBA" id="ARBA00004989"/>
    </source>
</evidence>
<dbReference type="PANTHER" id="PTHR43356:SF3">
    <property type="entry name" value="PHOSPHATE ACETYLTRANSFERASE"/>
    <property type="match status" value="1"/>
</dbReference>
<evidence type="ECO:0000256" key="6">
    <source>
        <dbReference type="ARBA" id="ARBA00022679"/>
    </source>
</evidence>
<dbReference type="Pfam" id="PF01515">
    <property type="entry name" value="PTA_PTB"/>
    <property type="match status" value="1"/>
</dbReference>
<evidence type="ECO:0000256" key="3">
    <source>
        <dbReference type="ARBA" id="ARBA00005656"/>
    </source>
</evidence>
<gene>
    <name evidence="10" type="ORF">SAMN02745118_02179</name>
</gene>
<evidence type="ECO:0000313" key="11">
    <source>
        <dbReference type="Proteomes" id="UP000190625"/>
    </source>
</evidence>
<dbReference type="PANTHER" id="PTHR43356">
    <property type="entry name" value="PHOSPHATE ACETYLTRANSFERASE"/>
    <property type="match status" value="1"/>
</dbReference>
<dbReference type="EMBL" id="FUWM01000019">
    <property type="protein sequence ID" value="SJZ91215.1"/>
    <property type="molecule type" value="Genomic_DNA"/>
</dbReference>
<comment type="catalytic activity">
    <reaction evidence="1">
        <text>acetyl-CoA + phosphate = acetyl phosphate + CoA</text>
        <dbReference type="Rhea" id="RHEA:19521"/>
        <dbReference type="ChEBI" id="CHEBI:22191"/>
        <dbReference type="ChEBI" id="CHEBI:43474"/>
        <dbReference type="ChEBI" id="CHEBI:57287"/>
        <dbReference type="ChEBI" id="CHEBI:57288"/>
        <dbReference type="EC" id="2.3.1.8"/>
    </reaction>
</comment>
<dbReference type="NCBIfam" id="TIGR00651">
    <property type="entry name" value="pta"/>
    <property type="match status" value="1"/>
</dbReference>
<keyword evidence="6 10" id="KW-0808">Transferase</keyword>
<accession>A0A1T4PI44</accession>
<keyword evidence="11" id="KW-1185">Reference proteome</keyword>
<dbReference type="Proteomes" id="UP000190625">
    <property type="component" value="Unassembled WGS sequence"/>
</dbReference>
<evidence type="ECO:0000256" key="8">
    <source>
        <dbReference type="ARBA" id="ARBA00031108"/>
    </source>
</evidence>
<sequence length="337" mass="36154">MGFVEEIRKEASEDRQTIVLPEGTEPRMIKATPKILEEEIADIILVGDEEELNQIAADEGVDISGAEIINPEASDYLEDFAETYYELRKHKGISKEDALEQMKDSLYFGSMLVKKGIADGKVAGALNTTANVLRPVIRIIGTSDDVSIVSGSFLMIVPDCEYGSEGKMLFADSGVFPEGNPEEIAELAISSASTFEALTGEEPIVAMLSFSTKGSAEHPIVERMRKAAEICKEKAPDLQVDGEMQGDAALVPEIGAKKAPDSDVAGKANVLIFPDLNAGNIAYKLVQRLAKADAFGPLIQGNALPVNDLSRGCSVEDIVTVSAITAVQSQFRKSQEG</sequence>
<evidence type="ECO:0000256" key="1">
    <source>
        <dbReference type="ARBA" id="ARBA00000705"/>
    </source>
</evidence>
<name>A0A1T4PI44_9FIRM</name>